<gene>
    <name evidence="1" type="ORF">LCGC14_1677660</name>
</gene>
<proteinExistence type="predicted"/>
<comment type="caution">
    <text evidence="1">The sequence shown here is derived from an EMBL/GenBank/DDBJ whole genome shotgun (WGS) entry which is preliminary data.</text>
</comment>
<accession>A0A0F9K578</accession>
<name>A0A0F9K578_9ZZZZ</name>
<organism evidence="1">
    <name type="scientific">marine sediment metagenome</name>
    <dbReference type="NCBI Taxonomy" id="412755"/>
    <lineage>
        <taxon>unclassified sequences</taxon>
        <taxon>metagenomes</taxon>
        <taxon>ecological metagenomes</taxon>
    </lineage>
</organism>
<reference evidence="1" key="1">
    <citation type="journal article" date="2015" name="Nature">
        <title>Complex archaea that bridge the gap between prokaryotes and eukaryotes.</title>
        <authorList>
            <person name="Spang A."/>
            <person name="Saw J.H."/>
            <person name="Jorgensen S.L."/>
            <person name="Zaremba-Niedzwiedzka K."/>
            <person name="Martijn J."/>
            <person name="Lind A.E."/>
            <person name="van Eijk R."/>
            <person name="Schleper C."/>
            <person name="Guy L."/>
            <person name="Ettema T.J."/>
        </authorList>
    </citation>
    <scope>NUCLEOTIDE SEQUENCE</scope>
</reference>
<dbReference type="EMBL" id="LAZR01014496">
    <property type="protein sequence ID" value="KKM17248.1"/>
    <property type="molecule type" value="Genomic_DNA"/>
</dbReference>
<protein>
    <submittedName>
        <fullName evidence="1">Uncharacterized protein</fullName>
    </submittedName>
</protein>
<evidence type="ECO:0000313" key="1">
    <source>
        <dbReference type="EMBL" id="KKM17248.1"/>
    </source>
</evidence>
<dbReference type="AlphaFoldDB" id="A0A0F9K578"/>
<sequence>MSMFNCIHADKLFCFMEKLEEVAMKINSGYIYHDLFEAHNEVTRLINGLYKSACANFDMEKKADAMIKMWRNGR</sequence>